<evidence type="ECO:0000256" key="3">
    <source>
        <dbReference type="ARBA" id="ARBA00022448"/>
    </source>
</evidence>
<reference evidence="10 11" key="1">
    <citation type="submission" date="2018-08" db="EMBL/GenBank/DDBJ databases">
        <title>Meiothermus roseus NBRC 110900 genome sequencing project.</title>
        <authorList>
            <person name="Da Costa M.S."/>
            <person name="Albuquerque L."/>
            <person name="Raposo P."/>
            <person name="Froufe H.J.C."/>
            <person name="Barroso C.S."/>
            <person name="Egas C."/>
        </authorList>
    </citation>
    <scope>NUCLEOTIDE SEQUENCE [LARGE SCALE GENOMIC DNA]</scope>
    <source>
        <strain evidence="10 11">NBRC 110900</strain>
    </source>
</reference>
<dbReference type="Gene3D" id="3.40.50.720">
    <property type="entry name" value="NAD(P)-binding Rossmann-like Domain"/>
    <property type="match status" value="1"/>
</dbReference>
<keyword evidence="11" id="KW-1185">Reference proteome</keyword>
<evidence type="ECO:0000256" key="6">
    <source>
        <dbReference type="ARBA" id="ARBA00023136"/>
    </source>
</evidence>
<dbReference type="Proteomes" id="UP000265341">
    <property type="component" value="Unassembled WGS sequence"/>
</dbReference>
<dbReference type="GO" id="GO:0006813">
    <property type="term" value="P:potassium ion transport"/>
    <property type="evidence" value="ECO:0007669"/>
    <property type="project" value="InterPro"/>
</dbReference>
<dbReference type="PANTHER" id="PTHR42751:SF1">
    <property type="entry name" value="CATION_PROTON ANTIPORTER YBAL-RELATED"/>
    <property type="match status" value="1"/>
</dbReference>
<comment type="caution">
    <text evidence="10">The sequence shown here is derived from an EMBL/GenBank/DDBJ whole genome shotgun (WGS) entry which is preliminary data.</text>
</comment>
<dbReference type="OrthoDB" id="9781411at2"/>
<dbReference type="GO" id="GO:1902600">
    <property type="term" value="P:proton transmembrane transport"/>
    <property type="evidence" value="ECO:0007669"/>
    <property type="project" value="InterPro"/>
</dbReference>
<dbReference type="EMBL" id="QWLA01000052">
    <property type="protein sequence ID" value="RIH84750.1"/>
    <property type="molecule type" value="Genomic_DNA"/>
</dbReference>
<feature type="transmembrane region" description="Helical" evidence="7">
    <location>
        <begin position="290"/>
        <end position="309"/>
    </location>
</feature>
<evidence type="ECO:0000256" key="4">
    <source>
        <dbReference type="ARBA" id="ARBA00022692"/>
    </source>
</evidence>
<feature type="transmembrane region" description="Helical" evidence="7">
    <location>
        <begin position="74"/>
        <end position="94"/>
    </location>
</feature>
<dbReference type="AlphaFoldDB" id="A0A399EMS2"/>
<dbReference type="Pfam" id="PF00999">
    <property type="entry name" value="Na_H_Exchanger"/>
    <property type="match status" value="1"/>
</dbReference>
<organism evidence="10 11">
    <name type="scientific">Calidithermus roseus</name>
    <dbReference type="NCBI Taxonomy" id="1644118"/>
    <lineage>
        <taxon>Bacteria</taxon>
        <taxon>Thermotogati</taxon>
        <taxon>Deinococcota</taxon>
        <taxon>Deinococci</taxon>
        <taxon>Thermales</taxon>
        <taxon>Thermaceae</taxon>
        <taxon>Calidithermus</taxon>
    </lineage>
</organism>
<name>A0A399EMS2_9DEIN</name>
<evidence type="ECO:0000313" key="11">
    <source>
        <dbReference type="Proteomes" id="UP000265341"/>
    </source>
</evidence>
<evidence type="ECO:0000256" key="5">
    <source>
        <dbReference type="ARBA" id="ARBA00022989"/>
    </source>
</evidence>
<feature type="transmembrane region" description="Helical" evidence="7">
    <location>
        <begin position="100"/>
        <end position="120"/>
    </location>
</feature>
<feature type="domain" description="Cation/H+ exchanger transmembrane" evidence="8">
    <location>
        <begin position="11"/>
        <end position="337"/>
    </location>
</feature>
<evidence type="ECO:0000259" key="9">
    <source>
        <dbReference type="Pfam" id="PF02254"/>
    </source>
</evidence>
<dbReference type="RefSeq" id="WP_119278767.1">
    <property type="nucleotide sequence ID" value="NZ_QWLA01000052.1"/>
</dbReference>
<evidence type="ECO:0000256" key="7">
    <source>
        <dbReference type="SAM" id="Phobius"/>
    </source>
</evidence>
<evidence type="ECO:0000313" key="10">
    <source>
        <dbReference type="EMBL" id="RIH84750.1"/>
    </source>
</evidence>
<comment type="subcellular location">
    <subcellularLocation>
        <location evidence="1">Membrane</location>
        <topology evidence="1">Multi-pass membrane protein</topology>
    </subcellularLocation>
</comment>
<feature type="transmembrane region" description="Helical" evidence="7">
    <location>
        <begin position="44"/>
        <end position="62"/>
    </location>
</feature>
<keyword evidence="6 7" id="KW-0472">Membrane</keyword>
<dbReference type="InterPro" id="IPR006153">
    <property type="entry name" value="Cation/H_exchanger_TM"/>
</dbReference>
<dbReference type="InterPro" id="IPR036291">
    <property type="entry name" value="NAD(P)-bd_dom_sf"/>
</dbReference>
<comment type="similarity">
    <text evidence="2">Belongs to the monovalent cation:proton antiporter 2 (CPA2) transporter (TC 2.A.37) family.</text>
</comment>
<dbReference type="Pfam" id="PF02254">
    <property type="entry name" value="TrkA_N"/>
    <property type="match status" value="1"/>
</dbReference>
<evidence type="ECO:0000256" key="1">
    <source>
        <dbReference type="ARBA" id="ARBA00004141"/>
    </source>
</evidence>
<proteinExistence type="inferred from homology"/>
<feature type="transmembrane region" description="Helical" evidence="7">
    <location>
        <begin position="186"/>
        <end position="205"/>
    </location>
</feature>
<dbReference type="GO" id="GO:0015297">
    <property type="term" value="F:antiporter activity"/>
    <property type="evidence" value="ECO:0007669"/>
    <property type="project" value="InterPro"/>
</dbReference>
<feature type="transmembrane region" description="Helical" evidence="7">
    <location>
        <begin position="321"/>
        <end position="339"/>
    </location>
</feature>
<gene>
    <name evidence="10" type="primary">kefC_2</name>
    <name evidence="10" type="ORF">Mrose_02498</name>
</gene>
<feature type="transmembrane region" description="Helical" evidence="7">
    <location>
        <begin position="263"/>
        <end position="283"/>
    </location>
</feature>
<dbReference type="SUPFAM" id="SSF51735">
    <property type="entry name" value="NAD(P)-binding Rossmann-fold domains"/>
    <property type="match status" value="1"/>
</dbReference>
<keyword evidence="5 7" id="KW-1133">Transmembrane helix</keyword>
<dbReference type="InterPro" id="IPR003148">
    <property type="entry name" value="RCK_N"/>
</dbReference>
<dbReference type="Gene3D" id="1.20.1530.20">
    <property type="match status" value="1"/>
</dbReference>
<keyword evidence="4 7" id="KW-0812">Transmembrane</keyword>
<sequence length="524" mass="56333">MEALWVLGAYVLGLGASVLGLPPLVGYLAAGFGLGALGLHGGDFLHELAHAGVLLLLFSVGLKLRLASLFRPEVLGVGSLHLLLAGGLTTLLLWPWLGSAAWYVGLGLGFSSTVLAIKLLEEKRELSTYHGRVVVGILVLQDLVAVALLALAGVKTPTPWALLLLVLPLLRPLVIWVLEKSGHDELLLLFGVGLALGGGSLAEAVGLSGELGALLMGAVLAGHAQTTELSRMVWGLKEAFLVAFFLEIGLGGFPELGLLGAGFLILLSLPLQLVIFFGLFVLFGLRARTAFVSSAALGTFSEFTLITSSAAVRNGVLDESWGTLLALVVAASLVLAAPLNRRIHWLYDRLEPYLLRFERTGYHPDREPTRLGQARWLVVGMGRTGGAAYKLLEREGERVVGLDADPAKLEAHRAKGRRVLYGDAEDPELWERLELSGIRGVLLTMPDFEAKLRAVEGLRRRGFPGLIAVTSYHLEEDPLFEKAGVSFIFHPFAEAGERLAERALELRAVEEVVEGQNTSIVDDR</sequence>
<evidence type="ECO:0000256" key="2">
    <source>
        <dbReference type="ARBA" id="ARBA00005551"/>
    </source>
</evidence>
<protein>
    <submittedName>
        <fullName evidence="10">Glutathione-regulated potassium-efflux system protein KefC</fullName>
    </submittedName>
</protein>
<feature type="transmembrane region" description="Helical" evidence="7">
    <location>
        <begin position="132"/>
        <end position="154"/>
    </location>
</feature>
<evidence type="ECO:0000259" key="8">
    <source>
        <dbReference type="Pfam" id="PF00999"/>
    </source>
</evidence>
<feature type="domain" description="RCK N-terminal" evidence="9">
    <location>
        <begin position="377"/>
        <end position="491"/>
    </location>
</feature>
<feature type="transmembrane region" description="Helical" evidence="7">
    <location>
        <begin position="160"/>
        <end position="179"/>
    </location>
</feature>
<dbReference type="PANTHER" id="PTHR42751">
    <property type="entry name" value="SODIUM/HYDROGEN EXCHANGER FAMILY/TRKA DOMAIN PROTEIN"/>
    <property type="match status" value="1"/>
</dbReference>
<keyword evidence="3" id="KW-0813">Transport</keyword>
<dbReference type="InterPro" id="IPR038770">
    <property type="entry name" value="Na+/solute_symporter_sf"/>
</dbReference>
<dbReference type="GO" id="GO:0016020">
    <property type="term" value="C:membrane"/>
    <property type="evidence" value="ECO:0007669"/>
    <property type="project" value="UniProtKB-SubCell"/>
</dbReference>
<accession>A0A399EMS2</accession>